<dbReference type="PANTHER" id="PTHR33048:SF92">
    <property type="entry name" value="INTEGRAL MEMBRANE PROTEIN"/>
    <property type="match status" value="1"/>
</dbReference>
<feature type="transmembrane region" description="Helical" evidence="7">
    <location>
        <begin position="240"/>
        <end position="261"/>
    </location>
</feature>
<proteinExistence type="inferred from homology"/>
<reference evidence="9 10" key="1">
    <citation type="submission" date="2023-01" db="EMBL/GenBank/DDBJ databases">
        <title>Analysis of 21 Apiospora genomes using comparative genomics revels a genus with tremendous synthesis potential of carbohydrate active enzymes and secondary metabolites.</title>
        <authorList>
            <person name="Sorensen T."/>
        </authorList>
    </citation>
    <scope>NUCLEOTIDE SEQUENCE [LARGE SCALE GENOMIC DNA]</scope>
    <source>
        <strain evidence="9 10">CBS 24483</strain>
    </source>
</reference>
<feature type="transmembrane region" description="Helical" evidence="7">
    <location>
        <begin position="198"/>
        <end position="220"/>
    </location>
</feature>
<feature type="domain" description="Rhodopsin" evidence="8">
    <location>
        <begin position="27"/>
        <end position="267"/>
    </location>
</feature>
<evidence type="ECO:0000256" key="2">
    <source>
        <dbReference type="ARBA" id="ARBA00022692"/>
    </source>
</evidence>
<protein>
    <recommendedName>
        <fullName evidence="8">Rhodopsin domain-containing protein</fullName>
    </recommendedName>
</protein>
<keyword evidence="4 7" id="KW-0472">Membrane</keyword>
<evidence type="ECO:0000256" key="5">
    <source>
        <dbReference type="ARBA" id="ARBA00038359"/>
    </source>
</evidence>
<evidence type="ECO:0000313" key="10">
    <source>
        <dbReference type="Proteomes" id="UP001391051"/>
    </source>
</evidence>
<dbReference type="RefSeq" id="XP_066704915.1">
    <property type="nucleotide sequence ID" value="XM_066839851.1"/>
</dbReference>
<name>A0ABR1QSV0_9PEZI</name>
<dbReference type="GeneID" id="92072913"/>
<evidence type="ECO:0000256" key="7">
    <source>
        <dbReference type="SAM" id="Phobius"/>
    </source>
</evidence>
<dbReference type="EMBL" id="JAQQWE010000002">
    <property type="protein sequence ID" value="KAK7962804.1"/>
    <property type="molecule type" value="Genomic_DNA"/>
</dbReference>
<evidence type="ECO:0000313" key="9">
    <source>
        <dbReference type="EMBL" id="KAK7962804.1"/>
    </source>
</evidence>
<sequence length="367" mass="39835">MAEDSNVMAMTVSMIVCGVATLLFMSARFAAKALVRSKLGIDDYVLALSWFLFVVFIVLSIYTTGYGLGSHLDASFDMTKLPTLLFLLPIGQFFAVVAVAVSKSSFIITLLRLVEVTWHKAALWFMLVTILLSMGSISIVQFYQCATPEQHNCVPSDSVVGLGVFAAGYSAVMDLVLTAFPSVVIWGLQMKTREKIGIILSMSLGLLTNPITSAGVVGLYKTSTIPYVSRSADFAYGTSIVLIWLVAEVSATIVAASIPFYRPFFRRNKSSGDHSGRGGGNNPRTQSSSSYSLGNRKRARGGGHSMLDSGVDHKGASEEDARSNDNGSDKCIVGNDTRIIRQTNISVNYLTDEEANYPRGLEHRDQF</sequence>
<feature type="region of interest" description="Disordered" evidence="6">
    <location>
        <begin position="271"/>
        <end position="332"/>
    </location>
</feature>
<feature type="transmembrane region" description="Helical" evidence="7">
    <location>
        <begin position="6"/>
        <end position="24"/>
    </location>
</feature>
<evidence type="ECO:0000256" key="1">
    <source>
        <dbReference type="ARBA" id="ARBA00004141"/>
    </source>
</evidence>
<evidence type="ECO:0000256" key="6">
    <source>
        <dbReference type="SAM" id="MobiDB-lite"/>
    </source>
</evidence>
<evidence type="ECO:0000259" key="8">
    <source>
        <dbReference type="Pfam" id="PF20684"/>
    </source>
</evidence>
<dbReference type="Proteomes" id="UP001391051">
    <property type="component" value="Unassembled WGS sequence"/>
</dbReference>
<keyword evidence="3 7" id="KW-1133">Transmembrane helix</keyword>
<keyword evidence="10" id="KW-1185">Reference proteome</keyword>
<dbReference type="InterPro" id="IPR052337">
    <property type="entry name" value="SAT4-like"/>
</dbReference>
<feature type="transmembrane region" description="Helical" evidence="7">
    <location>
        <begin position="122"/>
        <end position="143"/>
    </location>
</feature>
<dbReference type="PANTHER" id="PTHR33048">
    <property type="entry name" value="PTH11-LIKE INTEGRAL MEMBRANE PROTEIN (AFU_ORTHOLOGUE AFUA_5G11245)"/>
    <property type="match status" value="1"/>
</dbReference>
<feature type="transmembrane region" description="Helical" evidence="7">
    <location>
        <begin position="163"/>
        <end position="186"/>
    </location>
</feature>
<feature type="transmembrane region" description="Helical" evidence="7">
    <location>
        <begin position="44"/>
        <end position="63"/>
    </location>
</feature>
<organism evidence="9 10">
    <name type="scientific">Apiospora aurea</name>
    <dbReference type="NCBI Taxonomy" id="335848"/>
    <lineage>
        <taxon>Eukaryota</taxon>
        <taxon>Fungi</taxon>
        <taxon>Dikarya</taxon>
        <taxon>Ascomycota</taxon>
        <taxon>Pezizomycotina</taxon>
        <taxon>Sordariomycetes</taxon>
        <taxon>Xylariomycetidae</taxon>
        <taxon>Amphisphaeriales</taxon>
        <taxon>Apiosporaceae</taxon>
        <taxon>Apiospora</taxon>
    </lineage>
</organism>
<comment type="similarity">
    <text evidence="5">Belongs to the SAT4 family.</text>
</comment>
<evidence type="ECO:0000256" key="4">
    <source>
        <dbReference type="ARBA" id="ARBA00023136"/>
    </source>
</evidence>
<keyword evidence="2 7" id="KW-0812">Transmembrane</keyword>
<feature type="transmembrane region" description="Helical" evidence="7">
    <location>
        <begin position="83"/>
        <end position="101"/>
    </location>
</feature>
<accession>A0ABR1QSV0</accession>
<feature type="compositionally biased region" description="Basic and acidic residues" evidence="6">
    <location>
        <begin position="310"/>
        <end position="323"/>
    </location>
</feature>
<dbReference type="Pfam" id="PF20684">
    <property type="entry name" value="Fung_rhodopsin"/>
    <property type="match status" value="1"/>
</dbReference>
<gene>
    <name evidence="9" type="ORF">PG986_003629</name>
</gene>
<comment type="caution">
    <text evidence="9">The sequence shown here is derived from an EMBL/GenBank/DDBJ whole genome shotgun (WGS) entry which is preliminary data.</text>
</comment>
<evidence type="ECO:0000256" key="3">
    <source>
        <dbReference type="ARBA" id="ARBA00022989"/>
    </source>
</evidence>
<comment type="subcellular location">
    <subcellularLocation>
        <location evidence="1">Membrane</location>
        <topology evidence="1">Multi-pass membrane protein</topology>
    </subcellularLocation>
</comment>
<feature type="compositionally biased region" description="Polar residues" evidence="6">
    <location>
        <begin position="282"/>
        <end position="293"/>
    </location>
</feature>
<dbReference type="InterPro" id="IPR049326">
    <property type="entry name" value="Rhodopsin_dom_fungi"/>
</dbReference>